<evidence type="ECO:0000256" key="14">
    <source>
        <dbReference type="PIRSR" id="PIRSR036573-2"/>
    </source>
</evidence>
<keyword evidence="9 14" id="KW-0460">Magnesium</keyword>
<feature type="domain" description="UmuC" evidence="16">
    <location>
        <begin position="135"/>
        <end position="316"/>
    </location>
</feature>
<dbReference type="Proteomes" id="UP000325577">
    <property type="component" value="Linkage Group LG16"/>
</dbReference>
<reference evidence="17 18" key="1">
    <citation type="submission" date="2019-09" db="EMBL/GenBank/DDBJ databases">
        <title>A chromosome-level genome assembly of the Chinese tupelo Nyssa sinensis.</title>
        <authorList>
            <person name="Yang X."/>
            <person name="Kang M."/>
            <person name="Yang Y."/>
            <person name="Xiong H."/>
            <person name="Wang M."/>
            <person name="Zhang Z."/>
            <person name="Wang Z."/>
            <person name="Wu H."/>
            <person name="Ma T."/>
            <person name="Liu J."/>
            <person name="Xi Z."/>
        </authorList>
    </citation>
    <scope>NUCLEOTIDE SEQUENCE [LARGE SCALE GENOMIC DNA]</scope>
    <source>
        <strain evidence="17">J267</strain>
        <tissue evidence="17">Leaf</tissue>
    </source>
</reference>
<dbReference type="EC" id="2.7.7.-" evidence="13"/>
<evidence type="ECO:0000256" key="3">
    <source>
        <dbReference type="ARBA" id="ARBA00020399"/>
    </source>
</evidence>
<dbReference type="Gene3D" id="3.40.1170.60">
    <property type="match status" value="1"/>
</dbReference>
<dbReference type="Pfam" id="PF11799">
    <property type="entry name" value="IMS_C"/>
    <property type="match status" value="1"/>
</dbReference>
<evidence type="ECO:0000256" key="15">
    <source>
        <dbReference type="SAM" id="MobiDB-lite"/>
    </source>
</evidence>
<dbReference type="InterPro" id="IPR001126">
    <property type="entry name" value="UmuC"/>
</dbReference>
<feature type="binding site" evidence="14">
    <location>
        <position position="236"/>
    </location>
    <ligand>
        <name>Mg(2+)</name>
        <dbReference type="ChEBI" id="CHEBI:18420"/>
        <label>1</label>
    </ligand>
</feature>
<evidence type="ECO:0000256" key="7">
    <source>
        <dbReference type="ARBA" id="ARBA00022723"/>
    </source>
</evidence>
<keyword evidence="5 13" id="KW-0808">Transferase</keyword>
<feature type="region of interest" description="Disordered" evidence="15">
    <location>
        <begin position="512"/>
        <end position="566"/>
    </location>
</feature>
<dbReference type="InterPro" id="IPR043502">
    <property type="entry name" value="DNA/RNA_pol_sf"/>
</dbReference>
<dbReference type="GO" id="GO:0003684">
    <property type="term" value="F:damaged DNA binding"/>
    <property type="evidence" value="ECO:0007669"/>
    <property type="project" value="UniProtKB-UniRule"/>
</dbReference>
<dbReference type="PANTHER" id="PTHR45990">
    <property type="entry name" value="DNA REPAIR PROTEIN REV1"/>
    <property type="match status" value="1"/>
</dbReference>
<evidence type="ECO:0000256" key="5">
    <source>
        <dbReference type="ARBA" id="ARBA00022679"/>
    </source>
</evidence>
<dbReference type="InterPro" id="IPR012112">
    <property type="entry name" value="REV1"/>
</dbReference>
<feature type="binding site" evidence="14">
    <location>
        <position position="139"/>
    </location>
    <ligand>
        <name>Mg(2+)</name>
        <dbReference type="ChEBI" id="CHEBI:18420"/>
        <label>1</label>
    </ligand>
</feature>
<dbReference type="InterPro" id="IPR036775">
    <property type="entry name" value="DNA_pol_Y-fam_lit_finger_sf"/>
</dbReference>
<dbReference type="OrthoDB" id="427711at2759"/>
<evidence type="ECO:0000256" key="11">
    <source>
        <dbReference type="ARBA" id="ARBA00023204"/>
    </source>
</evidence>
<comment type="function">
    <text evidence="13">Deoxycytidyl transferase involved in DNA repair. Transfers a dCMP residue from dCTP to the 3'-end of a DNA primer in a template-dependent reaction. May assist in the first step in the bypass of abasic lesions by the insertion of a nucleotide opposite the lesion. Required for normal induction of mutations by physical and chemical agents.</text>
</comment>
<evidence type="ECO:0000256" key="12">
    <source>
        <dbReference type="ARBA" id="ARBA00023242"/>
    </source>
</evidence>
<evidence type="ECO:0000256" key="8">
    <source>
        <dbReference type="ARBA" id="ARBA00022763"/>
    </source>
</evidence>
<keyword evidence="11 13" id="KW-0234">DNA repair</keyword>
<dbReference type="CDD" id="cd01701">
    <property type="entry name" value="PolY_Rev1"/>
    <property type="match status" value="1"/>
</dbReference>
<sequence length="915" mass="101792">MHENTTLSIIEEPICDSGKYCEGTMAEPSGIGSVDKSSAGIEVQSSSGRPSALVSSYCLDNHDAKESSNSMIVGPPNHCHSTLVDPNFVENYFKNSRLHFIGTWRNRYRKRFSILSNGFKYTSSNLHGSSRRTTVIHVDMDCFFVSVIIRNHPDLRDKPVAVCHSDNPRGTAEISSANYPARDYGVRAGIFVRDAKALCPHLVIFPYDFESYEEVADQFYNILHKHCNKVQAVSCDEAFLDVTDSEVEDPQILASVIRKEIFETTGCTASAGIAGSLLMARLATRTAKPNGQCYIPLEKVDDYLHELPIKALPGIGHVLGEKLKKKRVQTCGQLRMISKESLHKDFGVKTGDMLWNYSRGVDNRLVGVIQESKSIGAEVNWGVRFNDLKDSQHFLANLCKEVSLRLQGCGMQGRTFTLKVKKRRNDAEEPVKYLGCGDCENLSHSMTVPMATDDVDVLRRVAAQLFGFFHIDVKDIRGMGLQVSKLESADTAKQGHERNSIRSWLTSVSARTKGQCKISSPDKEHASRDSEKQSMDGNPDQLCTNSIGPSVHMGTNPSTGEAHLNQDSALPPLCDLDLGVLESLPSEIFSEINKMYGGKLVNLITKNEGRSVNFGNSLCMTSHERVEGVINEEKGPFNSHLASVNEIPIVNELFKLEAEKTLDRDIGAENLLLKSSVKEKIGQEEQCRVEKVQAEPVSGAGSSKAVVSISVPDKIDLMPSSLSQVDVSVLQQLPEELRVDILEVLPAHRRPEYVSDAALGHLPNPRESSRMGCTENQTGMMDSLSSKDLWVGNPPLWVEKFKVSKFRMLNILAEMYYRSGSTGHLSSILQRTISEYRISLDSSNDGWDDAISCLCDLLKQYIRLKIETDIEEIYVCFRLLRRFTTKSKFFLQVFDIIFPHLQASVGENYGGIFHV</sequence>
<evidence type="ECO:0000313" key="17">
    <source>
        <dbReference type="EMBL" id="KAA8536245.1"/>
    </source>
</evidence>
<dbReference type="EMBL" id="CM018039">
    <property type="protein sequence ID" value="KAA8536245.1"/>
    <property type="molecule type" value="Genomic_DNA"/>
</dbReference>
<evidence type="ECO:0000313" key="18">
    <source>
        <dbReference type="Proteomes" id="UP000325577"/>
    </source>
</evidence>
<dbReference type="FunFam" id="3.30.70.270:FF:000019">
    <property type="entry name" value="DNA repair protein REV1"/>
    <property type="match status" value="1"/>
</dbReference>
<dbReference type="GO" id="GO:0006281">
    <property type="term" value="P:DNA repair"/>
    <property type="evidence" value="ECO:0007669"/>
    <property type="project" value="UniProtKB-KW"/>
</dbReference>
<dbReference type="GO" id="GO:0046872">
    <property type="term" value="F:metal ion binding"/>
    <property type="evidence" value="ECO:0007669"/>
    <property type="project" value="UniProtKB-KW"/>
</dbReference>
<comment type="subcellular location">
    <subcellularLocation>
        <location evidence="1 13">Nucleus</location>
    </subcellularLocation>
</comment>
<dbReference type="GO" id="GO:0017125">
    <property type="term" value="F:deoxycytidyl transferase activity"/>
    <property type="evidence" value="ECO:0007669"/>
    <property type="project" value="TreeGrafter"/>
</dbReference>
<keyword evidence="7 14" id="KW-0479">Metal-binding</keyword>
<evidence type="ECO:0000256" key="1">
    <source>
        <dbReference type="ARBA" id="ARBA00004123"/>
    </source>
</evidence>
<comment type="cofactor">
    <cofactor evidence="14">
        <name>Mg(2+)</name>
        <dbReference type="ChEBI" id="CHEBI:18420"/>
    </cofactor>
    <text evidence="14">Binds 2 magnesium ions.</text>
</comment>
<keyword evidence="10 13" id="KW-0238">DNA-binding</keyword>
<feature type="compositionally biased region" description="Basic and acidic residues" evidence="15">
    <location>
        <begin position="520"/>
        <end position="534"/>
    </location>
</feature>
<comment type="similarity">
    <text evidence="2 13">Belongs to the DNA polymerase type-Y family.</text>
</comment>
<keyword evidence="18" id="KW-1185">Reference proteome</keyword>
<evidence type="ECO:0000256" key="2">
    <source>
        <dbReference type="ARBA" id="ARBA00010945"/>
    </source>
</evidence>
<dbReference type="PANTHER" id="PTHR45990:SF1">
    <property type="entry name" value="DNA REPAIR PROTEIN REV1"/>
    <property type="match status" value="1"/>
</dbReference>
<dbReference type="NCBIfam" id="NF002677">
    <property type="entry name" value="PRK02406.1"/>
    <property type="match status" value="1"/>
</dbReference>
<dbReference type="PIRSF" id="PIRSF036573">
    <property type="entry name" value="REV1"/>
    <property type="match status" value="1"/>
</dbReference>
<dbReference type="FunFam" id="3.40.1170.60:FF:000004">
    <property type="entry name" value="DNA repair protein REV1"/>
    <property type="match status" value="1"/>
</dbReference>
<dbReference type="PROSITE" id="PS50173">
    <property type="entry name" value="UMUC"/>
    <property type="match status" value="1"/>
</dbReference>
<dbReference type="Gene3D" id="1.10.150.20">
    <property type="entry name" value="5' to 3' exonuclease, C-terminal subdomain"/>
    <property type="match status" value="1"/>
</dbReference>
<dbReference type="Gene3D" id="3.30.1490.100">
    <property type="entry name" value="DNA polymerase, Y-family, little finger domain"/>
    <property type="match status" value="1"/>
</dbReference>
<keyword evidence="4 13" id="KW-0237">DNA synthesis</keyword>
<dbReference type="AlphaFoldDB" id="A0A5J5AYS6"/>
<keyword evidence="8 13" id="KW-0227">DNA damage</keyword>
<keyword evidence="12 13" id="KW-0539">Nucleus</keyword>
<dbReference type="SUPFAM" id="SSF100879">
    <property type="entry name" value="Lesion bypass DNA polymerase (Y-family), little finger domain"/>
    <property type="match status" value="1"/>
</dbReference>
<keyword evidence="6 13" id="KW-0548">Nucleotidyltransferase</keyword>
<dbReference type="InterPro" id="IPR043128">
    <property type="entry name" value="Rev_trsase/Diguanyl_cyclase"/>
</dbReference>
<dbReference type="Gene3D" id="3.30.70.270">
    <property type="match status" value="1"/>
</dbReference>
<dbReference type="SUPFAM" id="SSF56672">
    <property type="entry name" value="DNA/RNA polymerases"/>
    <property type="match status" value="1"/>
</dbReference>
<dbReference type="Gene3D" id="6.10.250.1490">
    <property type="match status" value="1"/>
</dbReference>
<dbReference type="InterPro" id="IPR053848">
    <property type="entry name" value="IMS_HHH_1"/>
</dbReference>
<dbReference type="GO" id="GO:0070987">
    <property type="term" value="P:error-free translesion synthesis"/>
    <property type="evidence" value="ECO:0007669"/>
    <property type="project" value="TreeGrafter"/>
</dbReference>
<feature type="compositionally biased region" description="Polar residues" evidence="15">
    <location>
        <begin position="541"/>
        <end position="559"/>
    </location>
</feature>
<evidence type="ECO:0000259" key="16">
    <source>
        <dbReference type="PROSITE" id="PS50173"/>
    </source>
</evidence>
<dbReference type="Pfam" id="PF00817">
    <property type="entry name" value="IMS"/>
    <property type="match status" value="1"/>
</dbReference>
<dbReference type="GO" id="GO:0003887">
    <property type="term" value="F:DNA-directed DNA polymerase activity"/>
    <property type="evidence" value="ECO:0007669"/>
    <property type="project" value="InterPro"/>
</dbReference>
<proteinExistence type="inferred from homology"/>
<dbReference type="FunFam" id="3.30.1490.100:FF:000001">
    <property type="entry name" value="DNA repair protein REV1"/>
    <property type="match status" value="1"/>
</dbReference>
<dbReference type="Pfam" id="PF21999">
    <property type="entry name" value="IMS_HHH_1"/>
    <property type="match status" value="1"/>
</dbReference>
<dbReference type="InterPro" id="IPR017961">
    <property type="entry name" value="DNA_pol_Y-fam_little_finger"/>
</dbReference>
<name>A0A5J5AYS6_9ASTE</name>
<gene>
    <name evidence="17" type="ORF">F0562_028723</name>
</gene>
<evidence type="ECO:0000256" key="4">
    <source>
        <dbReference type="ARBA" id="ARBA00022634"/>
    </source>
</evidence>
<organism evidence="17 18">
    <name type="scientific">Nyssa sinensis</name>
    <dbReference type="NCBI Taxonomy" id="561372"/>
    <lineage>
        <taxon>Eukaryota</taxon>
        <taxon>Viridiplantae</taxon>
        <taxon>Streptophyta</taxon>
        <taxon>Embryophyta</taxon>
        <taxon>Tracheophyta</taxon>
        <taxon>Spermatophyta</taxon>
        <taxon>Magnoliopsida</taxon>
        <taxon>eudicotyledons</taxon>
        <taxon>Gunneridae</taxon>
        <taxon>Pentapetalae</taxon>
        <taxon>asterids</taxon>
        <taxon>Cornales</taxon>
        <taxon>Nyssaceae</taxon>
        <taxon>Nyssa</taxon>
    </lineage>
</organism>
<evidence type="ECO:0000256" key="10">
    <source>
        <dbReference type="ARBA" id="ARBA00023125"/>
    </source>
</evidence>
<evidence type="ECO:0000256" key="6">
    <source>
        <dbReference type="ARBA" id="ARBA00022695"/>
    </source>
</evidence>
<evidence type="ECO:0000256" key="13">
    <source>
        <dbReference type="PIRNR" id="PIRNR036573"/>
    </source>
</evidence>
<dbReference type="GO" id="GO:0005634">
    <property type="term" value="C:nucleus"/>
    <property type="evidence" value="ECO:0007669"/>
    <property type="project" value="UniProtKB-SubCell"/>
</dbReference>
<feature type="binding site" evidence="14">
    <location>
        <position position="237"/>
    </location>
    <ligand>
        <name>Mg(2+)</name>
        <dbReference type="ChEBI" id="CHEBI:18420"/>
        <label>1</label>
    </ligand>
</feature>
<protein>
    <recommendedName>
        <fullName evidence="3 13">DNA repair protein REV1</fullName>
        <ecNumber evidence="13">2.7.7.-</ecNumber>
    </recommendedName>
</protein>
<dbReference type="GO" id="GO:0042276">
    <property type="term" value="P:error-prone translesion synthesis"/>
    <property type="evidence" value="ECO:0007669"/>
    <property type="project" value="InterPro"/>
</dbReference>
<evidence type="ECO:0000256" key="9">
    <source>
        <dbReference type="ARBA" id="ARBA00022842"/>
    </source>
</evidence>
<accession>A0A5J5AYS6</accession>